<dbReference type="PANTHER" id="PTHR34857:SF2">
    <property type="entry name" value="SLL0384 PROTEIN"/>
    <property type="match status" value="1"/>
</dbReference>
<feature type="transmembrane region" description="Helical" evidence="6">
    <location>
        <begin position="218"/>
        <end position="240"/>
    </location>
</feature>
<dbReference type="EMBL" id="NAEP01000040">
    <property type="protein sequence ID" value="PDQ35107.1"/>
    <property type="molecule type" value="Genomic_DNA"/>
</dbReference>
<dbReference type="GO" id="GO:0005886">
    <property type="term" value="C:plasma membrane"/>
    <property type="evidence" value="ECO:0007669"/>
    <property type="project" value="UniProtKB-ARBA"/>
</dbReference>
<dbReference type="CDD" id="cd16914">
    <property type="entry name" value="EcfT"/>
    <property type="match status" value="1"/>
</dbReference>
<evidence type="ECO:0000256" key="4">
    <source>
        <dbReference type="ARBA" id="ARBA00022989"/>
    </source>
</evidence>
<gene>
    <name evidence="7" type="ORF">B5766_07780</name>
</gene>
<keyword evidence="2" id="KW-1003">Cell membrane</keyword>
<reference evidence="8" key="1">
    <citation type="submission" date="2017-03" db="EMBL/GenBank/DDBJ databases">
        <authorList>
            <person name="Lund M.B."/>
        </authorList>
    </citation>
    <scope>NUCLEOTIDE SEQUENCE [LARGE SCALE GENOMIC DNA]</scope>
</reference>
<feature type="transmembrane region" description="Helical" evidence="6">
    <location>
        <begin position="93"/>
        <end position="114"/>
    </location>
</feature>
<name>A0A2A6FR01_9MICO</name>
<evidence type="ECO:0000313" key="7">
    <source>
        <dbReference type="EMBL" id="PDQ35107.1"/>
    </source>
</evidence>
<keyword evidence="5 6" id="KW-0472">Membrane</keyword>
<dbReference type="Proteomes" id="UP000219994">
    <property type="component" value="Unassembled WGS sequence"/>
</dbReference>
<dbReference type="AlphaFoldDB" id="A0A2A6FR01"/>
<evidence type="ECO:0000313" key="8">
    <source>
        <dbReference type="Proteomes" id="UP000219994"/>
    </source>
</evidence>
<dbReference type="InterPro" id="IPR051611">
    <property type="entry name" value="ECF_transporter_component"/>
</dbReference>
<evidence type="ECO:0000256" key="1">
    <source>
        <dbReference type="ARBA" id="ARBA00004141"/>
    </source>
</evidence>
<keyword evidence="4 6" id="KW-1133">Transmembrane helix</keyword>
<dbReference type="PANTHER" id="PTHR34857">
    <property type="entry name" value="SLL0384 PROTEIN"/>
    <property type="match status" value="1"/>
</dbReference>
<proteinExistence type="predicted"/>
<feature type="transmembrane region" description="Helical" evidence="6">
    <location>
        <begin position="55"/>
        <end position="73"/>
    </location>
</feature>
<evidence type="ECO:0000256" key="6">
    <source>
        <dbReference type="SAM" id="Phobius"/>
    </source>
</evidence>
<accession>A0A2A6FR01</accession>
<protein>
    <submittedName>
        <fullName evidence="7">ABC transporter</fullName>
    </submittedName>
</protein>
<keyword evidence="3 6" id="KW-0812">Transmembrane</keyword>
<dbReference type="InterPro" id="IPR003339">
    <property type="entry name" value="ABC/ECF_trnsptr_transmembrane"/>
</dbReference>
<organism evidence="7 8">
    <name type="scientific">Candidatus Lumbricidiphila eiseniae</name>
    <dbReference type="NCBI Taxonomy" id="1969409"/>
    <lineage>
        <taxon>Bacteria</taxon>
        <taxon>Bacillati</taxon>
        <taxon>Actinomycetota</taxon>
        <taxon>Actinomycetes</taxon>
        <taxon>Micrococcales</taxon>
        <taxon>Microbacteriaceae</taxon>
        <taxon>Candidatus Lumbricidiphila</taxon>
    </lineage>
</organism>
<evidence type="ECO:0000256" key="5">
    <source>
        <dbReference type="ARBA" id="ARBA00023136"/>
    </source>
</evidence>
<evidence type="ECO:0000256" key="3">
    <source>
        <dbReference type="ARBA" id="ARBA00022692"/>
    </source>
</evidence>
<evidence type="ECO:0000256" key="2">
    <source>
        <dbReference type="ARBA" id="ARBA00022475"/>
    </source>
</evidence>
<comment type="subcellular location">
    <subcellularLocation>
        <location evidence="1">Membrane</location>
        <topology evidence="1">Multi-pass membrane protein</topology>
    </subcellularLocation>
</comment>
<dbReference type="Pfam" id="PF02361">
    <property type="entry name" value="CbiQ"/>
    <property type="match status" value="1"/>
</dbReference>
<sequence>MISRTNPVTRVLAAVIISVPLITTLDVISAVVVVAGGIALLPLAGMGVGMIARRVAPLLVVAPLVAVSMLFYGVPHGQEYWQFGAIHMTDGSIGLALAVAVRVIALGLPAIVLFSTIDPTALADGLAQRLHAPARFVIAALAAVRLTTLVVNDWQNMALSRRARGLSDVAPVRRFVSMAFGLLVLSIRRGSKLATAMEARGFGTNTARTWARPSPVGWWDAALIGVALAIAVSAIVVSILTGSFRVVWL</sequence>
<feature type="transmembrane region" description="Helical" evidence="6">
    <location>
        <begin position="134"/>
        <end position="151"/>
    </location>
</feature>
<feature type="transmembrane region" description="Helical" evidence="6">
    <location>
        <begin position="12"/>
        <end position="43"/>
    </location>
</feature>
<comment type="caution">
    <text evidence="7">The sequence shown here is derived from an EMBL/GenBank/DDBJ whole genome shotgun (WGS) entry which is preliminary data.</text>
</comment>